<gene>
    <name evidence="7" type="ORF">GPECTOR_51g706</name>
</gene>
<dbReference type="STRING" id="33097.A0A150G8N1"/>
<dbReference type="PANTHER" id="PTHR15414">
    <property type="entry name" value="OS-9-RELATED"/>
    <property type="match status" value="1"/>
</dbReference>
<reference evidence="8" key="1">
    <citation type="journal article" date="2016" name="Nat. Commun.">
        <title>The Gonium pectorale genome demonstrates co-option of cell cycle regulation during the evolution of multicellularity.</title>
        <authorList>
            <person name="Hanschen E.R."/>
            <person name="Marriage T.N."/>
            <person name="Ferris P.J."/>
            <person name="Hamaji T."/>
            <person name="Toyoda A."/>
            <person name="Fujiyama A."/>
            <person name="Neme R."/>
            <person name="Noguchi H."/>
            <person name="Minakuchi Y."/>
            <person name="Suzuki M."/>
            <person name="Kawai-Toyooka H."/>
            <person name="Smith D.R."/>
            <person name="Sparks H."/>
            <person name="Anderson J."/>
            <person name="Bakaric R."/>
            <person name="Luria V."/>
            <person name="Karger A."/>
            <person name="Kirschner M.W."/>
            <person name="Durand P.M."/>
            <person name="Michod R.E."/>
            <person name="Nozaki H."/>
            <person name="Olson B.J."/>
        </authorList>
    </citation>
    <scope>NUCLEOTIDE SEQUENCE [LARGE SCALE GENOMIC DNA]</scope>
    <source>
        <strain evidence="8">NIES-2863</strain>
    </source>
</reference>
<dbReference type="Proteomes" id="UP000075714">
    <property type="component" value="Unassembled WGS sequence"/>
</dbReference>
<evidence type="ECO:0000256" key="1">
    <source>
        <dbReference type="ARBA" id="ARBA00004240"/>
    </source>
</evidence>
<accession>A0A150G8N1</accession>
<feature type="domain" description="MRH" evidence="6">
    <location>
        <begin position="44"/>
        <end position="164"/>
    </location>
</feature>
<keyword evidence="8" id="KW-1185">Reference proteome</keyword>
<dbReference type="GO" id="GO:0005788">
    <property type="term" value="C:endoplasmic reticulum lumen"/>
    <property type="evidence" value="ECO:0007669"/>
    <property type="project" value="TreeGrafter"/>
</dbReference>
<feature type="compositionally biased region" description="Low complexity" evidence="5">
    <location>
        <begin position="186"/>
        <end position="210"/>
    </location>
</feature>
<organism evidence="7 8">
    <name type="scientific">Gonium pectorale</name>
    <name type="common">Green alga</name>
    <dbReference type="NCBI Taxonomy" id="33097"/>
    <lineage>
        <taxon>Eukaryota</taxon>
        <taxon>Viridiplantae</taxon>
        <taxon>Chlorophyta</taxon>
        <taxon>core chlorophytes</taxon>
        <taxon>Chlorophyceae</taxon>
        <taxon>CS clade</taxon>
        <taxon>Chlamydomonadales</taxon>
        <taxon>Volvocaceae</taxon>
        <taxon>Gonium</taxon>
    </lineage>
</organism>
<evidence type="ECO:0000256" key="4">
    <source>
        <dbReference type="ARBA" id="ARBA00023157"/>
    </source>
</evidence>
<keyword evidence="2" id="KW-0732">Signal</keyword>
<protein>
    <recommendedName>
        <fullName evidence="6">MRH domain-containing protein</fullName>
    </recommendedName>
</protein>
<keyword evidence="4" id="KW-1015">Disulfide bond</keyword>
<dbReference type="EMBL" id="LSYV01000052">
    <property type="protein sequence ID" value="KXZ45720.1"/>
    <property type="molecule type" value="Genomic_DNA"/>
</dbReference>
<dbReference type="InterPro" id="IPR009011">
    <property type="entry name" value="Man6P_isomerase_rcpt-bd_dom_sf"/>
</dbReference>
<dbReference type="Pfam" id="PF07915">
    <property type="entry name" value="PRKCSH"/>
    <property type="match status" value="1"/>
</dbReference>
<dbReference type="AlphaFoldDB" id="A0A150G8N1"/>
<comment type="caution">
    <text evidence="7">The sequence shown here is derived from an EMBL/GenBank/DDBJ whole genome shotgun (WGS) entry which is preliminary data.</text>
</comment>
<dbReference type="GO" id="GO:0030970">
    <property type="term" value="P:retrograde protein transport, ER to cytosol"/>
    <property type="evidence" value="ECO:0007669"/>
    <property type="project" value="TreeGrafter"/>
</dbReference>
<name>A0A150G8N1_GONPE</name>
<proteinExistence type="predicted"/>
<dbReference type="InterPro" id="IPR012913">
    <property type="entry name" value="OS9-like_dom"/>
</dbReference>
<sequence>MGGGSAAGGEGGGAPAERLRAADVLGLLLGRPQPGIFGSGGGASTCLYRQEGLWTYEMCYKKHVRQFRNDGGGKNEDFICGKYSGDEVQSQELKADASSSPVPIRYVSHVFGDGADCVMTGGPRSAEVRFTCMPDTSENAIVSIREFPTCNYVMTVSTPFLCNHPDFKPPPENRIHTVCEPLEETAANKAAAAAADEGEGAPPSGSRAAIPGGGGGGREPAGHGSEL</sequence>
<dbReference type="OrthoDB" id="448954at2759"/>
<evidence type="ECO:0000313" key="8">
    <source>
        <dbReference type="Proteomes" id="UP000075714"/>
    </source>
</evidence>
<dbReference type="InterPro" id="IPR044865">
    <property type="entry name" value="MRH_dom"/>
</dbReference>
<keyword evidence="3" id="KW-0256">Endoplasmic reticulum</keyword>
<feature type="region of interest" description="Disordered" evidence="5">
    <location>
        <begin position="186"/>
        <end position="227"/>
    </location>
</feature>
<dbReference type="PROSITE" id="PS51914">
    <property type="entry name" value="MRH"/>
    <property type="match status" value="1"/>
</dbReference>
<evidence type="ECO:0000256" key="5">
    <source>
        <dbReference type="SAM" id="MobiDB-lite"/>
    </source>
</evidence>
<dbReference type="InterPro" id="IPR045149">
    <property type="entry name" value="OS-9-like"/>
</dbReference>
<evidence type="ECO:0000259" key="6">
    <source>
        <dbReference type="PROSITE" id="PS51914"/>
    </source>
</evidence>
<dbReference type="SUPFAM" id="SSF50911">
    <property type="entry name" value="Mannose 6-phosphate receptor domain"/>
    <property type="match status" value="1"/>
</dbReference>
<evidence type="ECO:0000313" key="7">
    <source>
        <dbReference type="EMBL" id="KXZ45720.1"/>
    </source>
</evidence>
<dbReference type="Gene3D" id="2.70.130.10">
    <property type="entry name" value="Mannose-6-phosphate receptor binding domain"/>
    <property type="match status" value="1"/>
</dbReference>
<evidence type="ECO:0000256" key="3">
    <source>
        <dbReference type="ARBA" id="ARBA00022824"/>
    </source>
</evidence>
<comment type="subcellular location">
    <subcellularLocation>
        <location evidence="1">Endoplasmic reticulum</location>
    </subcellularLocation>
</comment>
<evidence type="ECO:0000256" key="2">
    <source>
        <dbReference type="ARBA" id="ARBA00022729"/>
    </source>
</evidence>
<dbReference type="GO" id="GO:0030968">
    <property type="term" value="P:endoplasmic reticulum unfolded protein response"/>
    <property type="evidence" value="ECO:0007669"/>
    <property type="project" value="InterPro"/>
</dbReference>
<dbReference type="PANTHER" id="PTHR15414:SF0">
    <property type="entry name" value="ENDOPLASMIC RETICULUM LECTIN 1"/>
    <property type="match status" value="1"/>
</dbReference>